<reference evidence="3 4" key="1">
    <citation type="submission" date="2014-09" db="EMBL/GenBank/DDBJ databases">
        <authorList>
            <person name="Martin A.A."/>
        </authorList>
    </citation>
    <scope>NUCLEOTIDE SEQUENCE</scope>
    <source>
        <strain evidence="4">ED321</strain>
        <strain evidence="3">ED321 Heterogonic</strain>
    </source>
</reference>
<dbReference type="EMBL" id="LN609528">
    <property type="protein sequence ID" value="CEF64298.1"/>
    <property type="molecule type" value="Genomic_DNA"/>
</dbReference>
<feature type="compositionally biased region" description="Basic residues" evidence="2">
    <location>
        <begin position="449"/>
        <end position="460"/>
    </location>
</feature>
<accession>A0A090L864</accession>
<feature type="coiled-coil region" evidence="1">
    <location>
        <begin position="328"/>
        <end position="404"/>
    </location>
</feature>
<evidence type="ECO:0000313" key="6">
    <source>
        <dbReference type="WormBase" id="SRAE_1000255300"/>
    </source>
</evidence>
<organism evidence="3">
    <name type="scientific">Strongyloides ratti</name>
    <name type="common">Parasitic roundworm</name>
    <dbReference type="NCBI Taxonomy" id="34506"/>
    <lineage>
        <taxon>Eukaryota</taxon>
        <taxon>Metazoa</taxon>
        <taxon>Ecdysozoa</taxon>
        <taxon>Nematoda</taxon>
        <taxon>Chromadorea</taxon>
        <taxon>Rhabditida</taxon>
        <taxon>Tylenchina</taxon>
        <taxon>Panagrolaimomorpha</taxon>
        <taxon>Strongyloidoidea</taxon>
        <taxon>Strongyloididae</taxon>
        <taxon>Strongyloides</taxon>
    </lineage>
</organism>
<feature type="coiled-coil region" evidence="1">
    <location>
        <begin position="144"/>
        <end position="232"/>
    </location>
</feature>
<evidence type="ECO:0000313" key="5">
    <source>
        <dbReference type="WBParaSite" id="SRAE_1000255300.1"/>
    </source>
</evidence>
<gene>
    <name evidence="3 5 6" type="ORF">SRAE_1000255300</name>
</gene>
<reference evidence="5" key="2">
    <citation type="submission" date="2020-12" db="UniProtKB">
        <authorList>
            <consortium name="WormBaseParasite"/>
        </authorList>
    </citation>
    <scope>IDENTIFICATION</scope>
</reference>
<protein>
    <submittedName>
        <fullName evidence="5">Lebercilin domain-containing protein</fullName>
    </submittedName>
</protein>
<dbReference type="WormBase" id="SRAE_1000255300">
    <property type="protein sequence ID" value="SRP00218"/>
    <property type="gene ID" value="WBGene00259168"/>
</dbReference>
<sequence length="696" mass="80759">MMESNIQGRIASMDCKGISNHVQERIIFLENKIRESIYKTKTKVLANKTGLLKNEVRDLLSSMTSKKAIKKRNDITEEKVNSLSEAVSRIVCKEHEQLTEVKLKLDNLNDVSSSNYQIIREAHESFRGRDNYSNIIFNNPSEKIKEYLKKSECLENDIKIISENSGGNYEEMLSSLEIREKCLNEQLSRLDNLLMYDEEYINKRTKDIIELKEKRKLERENIKKEMVMLESKIKEALSFNNNQTHKIIKLGQFYKTKEHTNLKSDKKDDLKITLQNMLDKLKSGSEICSFSEMTTIPESISSKLLELDLILKEKDEIKFDTSVLTKQIDKQTKDISLLEERLKNFQFEKSKRIKNKIDSEEKKLKRLNETLLEIENVVKANKVLKDKLNIHSGVEEEYEKLKEAQKKIIYEKSKRNSSIDKPCLRQLDIDNESESSFSSDKESTTRTRNNNKKTSRNRKTKSRFFCRGPLSSELCSETIESQFKELKPSKVLKNVDYKKKKLNNGKNFLENELCNQTSQLEVGREDKGETYCLEANEPTLIEESLINVNSINEKISKNTNRQRLRPKRPNNESHVFGTPAKLRTLENRSKRNKISLGNNRFKENNSSTKSIDTGPEEYNVFVNNINKKPQISSSSKLENFSSNMNEKLTTEISTPMVKLNDSKAKQINQWNFSQKSNVLMFNLDDDGSTDSSLDDL</sequence>
<feature type="region of interest" description="Disordered" evidence="2">
    <location>
        <begin position="432"/>
        <end position="460"/>
    </location>
</feature>
<evidence type="ECO:0000313" key="3">
    <source>
        <dbReference type="EMBL" id="CEF64298.1"/>
    </source>
</evidence>
<dbReference type="CTD" id="36376663"/>
<keyword evidence="4" id="KW-1185">Reference proteome</keyword>
<name>A0A090L864_STRRB</name>
<dbReference type="RefSeq" id="XP_024503499.1">
    <property type="nucleotide sequence ID" value="XM_024649643.1"/>
</dbReference>
<dbReference type="WBParaSite" id="SRAE_1000255300.1">
    <property type="protein sequence ID" value="SRAE_1000255300.1"/>
    <property type="gene ID" value="WBGene00259168"/>
</dbReference>
<dbReference type="Proteomes" id="UP000035682">
    <property type="component" value="Unplaced"/>
</dbReference>
<dbReference type="GeneID" id="36376663"/>
<keyword evidence="1" id="KW-0175">Coiled coil</keyword>
<evidence type="ECO:0000256" key="1">
    <source>
        <dbReference type="SAM" id="Coils"/>
    </source>
</evidence>
<evidence type="ECO:0000256" key="2">
    <source>
        <dbReference type="SAM" id="MobiDB-lite"/>
    </source>
</evidence>
<dbReference type="AlphaFoldDB" id="A0A090L864"/>
<evidence type="ECO:0000313" key="4">
    <source>
        <dbReference type="Proteomes" id="UP000035682"/>
    </source>
</evidence>
<proteinExistence type="predicted"/>